<accession>A0A0L0VHF0</accession>
<keyword evidence="3" id="KW-1185">Reference proteome</keyword>
<feature type="compositionally biased region" description="Basic residues" evidence="1">
    <location>
        <begin position="1"/>
        <end position="11"/>
    </location>
</feature>
<evidence type="ECO:0000313" key="3">
    <source>
        <dbReference type="Proteomes" id="UP000054564"/>
    </source>
</evidence>
<comment type="caution">
    <text evidence="2">The sequence shown here is derived from an EMBL/GenBank/DDBJ whole genome shotgun (WGS) entry which is preliminary data.</text>
</comment>
<gene>
    <name evidence="2" type="ORF">PSTG_08015</name>
</gene>
<evidence type="ECO:0000256" key="1">
    <source>
        <dbReference type="SAM" id="MobiDB-lite"/>
    </source>
</evidence>
<evidence type="ECO:0000313" key="2">
    <source>
        <dbReference type="EMBL" id="KNE98646.1"/>
    </source>
</evidence>
<dbReference type="Proteomes" id="UP000054564">
    <property type="component" value="Unassembled WGS sequence"/>
</dbReference>
<feature type="compositionally biased region" description="Polar residues" evidence="1">
    <location>
        <begin position="44"/>
        <end position="53"/>
    </location>
</feature>
<dbReference type="EMBL" id="AJIL01000054">
    <property type="protein sequence ID" value="KNE98646.1"/>
    <property type="molecule type" value="Genomic_DNA"/>
</dbReference>
<feature type="region of interest" description="Disordered" evidence="1">
    <location>
        <begin position="1"/>
        <end position="59"/>
    </location>
</feature>
<name>A0A0L0VHF0_9BASI</name>
<dbReference type="AlphaFoldDB" id="A0A0L0VHF0"/>
<protein>
    <submittedName>
        <fullName evidence="2">Uncharacterized protein</fullName>
    </submittedName>
</protein>
<feature type="compositionally biased region" description="Polar residues" evidence="1">
    <location>
        <begin position="12"/>
        <end position="24"/>
    </location>
</feature>
<proteinExistence type="predicted"/>
<organism evidence="2 3">
    <name type="scientific">Puccinia striiformis f. sp. tritici PST-78</name>
    <dbReference type="NCBI Taxonomy" id="1165861"/>
    <lineage>
        <taxon>Eukaryota</taxon>
        <taxon>Fungi</taxon>
        <taxon>Dikarya</taxon>
        <taxon>Basidiomycota</taxon>
        <taxon>Pucciniomycotina</taxon>
        <taxon>Pucciniomycetes</taxon>
        <taxon>Pucciniales</taxon>
        <taxon>Pucciniaceae</taxon>
        <taxon>Puccinia</taxon>
    </lineage>
</organism>
<reference evidence="3" key="1">
    <citation type="submission" date="2014-03" db="EMBL/GenBank/DDBJ databases">
        <title>The Genome Sequence of Puccinia striiformis f. sp. tritici PST-78.</title>
        <authorList>
            <consortium name="The Broad Institute Genome Sequencing Platform"/>
            <person name="Cuomo C."/>
            <person name="Hulbert S."/>
            <person name="Chen X."/>
            <person name="Walker B."/>
            <person name="Young S.K."/>
            <person name="Zeng Q."/>
            <person name="Gargeya S."/>
            <person name="Fitzgerald M."/>
            <person name="Haas B."/>
            <person name="Abouelleil A."/>
            <person name="Alvarado L."/>
            <person name="Arachchi H.M."/>
            <person name="Berlin A.M."/>
            <person name="Chapman S.B."/>
            <person name="Goldberg J."/>
            <person name="Griggs A."/>
            <person name="Gujja S."/>
            <person name="Hansen M."/>
            <person name="Howarth C."/>
            <person name="Imamovic A."/>
            <person name="Larimer J."/>
            <person name="McCowan C."/>
            <person name="Montmayeur A."/>
            <person name="Murphy C."/>
            <person name="Neiman D."/>
            <person name="Pearson M."/>
            <person name="Priest M."/>
            <person name="Roberts A."/>
            <person name="Saif S."/>
            <person name="Shea T."/>
            <person name="Sisk P."/>
            <person name="Sykes S."/>
            <person name="Wortman J."/>
            <person name="Nusbaum C."/>
            <person name="Birren B."/>
        </authorList>
    </citation>
    <scope>NUCLEOTIDE SEQUENCE [LARGE SCALE GENOMIC DNA]</scope>
    <source>
        <strain evidence="3">race PST-78</strain>
    </source>
</reference>
<sequence length="100" mass="11306">MPTSRKCKKNNHTSLESSAISSPTNRDDTNEADGDVNSHGEPVTPSSTQAPQTTDEEELQRARLTYTNGICDSYQYYLTPELSNQLDKHKRRMIAYPCRL</sequence>